<feature type="transmembrane region" description="Helical" evidence="2">
    <location>
        <begin position="193"/>
        <end position="220"/>
    </location>
</feature>
<dbReference type="Proteomes" id="UP000284842">
    <property type="component" value="Unassembled WGS sequence"/>
</dbReference>
<feature type="transmembrane region" description="Helical" evidence="2">
    <location>
        <begin position="551"/>
        <end position="572"/>
    </location>
</feature>
<feature type="region of interest" description="Disordered" evidence="1">
    <location>
        <begin position="579"/>
        <end position="598"/>
    </location>
</feature>
<feature type="transmembrane region" description="Helical" evidence="2">
    <location>
        <begin position="524"/>
        <end position="545"/>
    </location>
</feature>
<feature type="domain" description="DUF6534" evidence="3">
    <location>
        <begin position="167"/>
        <end position="252"/>
    </location>
</feature>
<keyword evidence="2" id="KW-0812">Transmembrane</keyword>
<evidence type="ECO:0000256" key="2">
    <source>
        <dbReference type="SAM" id="Phobius"/>
    </source>
</evidence>
<dbReference type="InParanoid" id="A0A409VB51"/>
<feature type="transmembrane region" description="Helical" evidence="2">
    <location>
        <begin position="46"/>
        <end position="66"/>
    </location>
</feature>
<feature type="transmembrane region" description="Helical" evidence="2">
    <location>
        <begin position="12"/>
        <end position="34"/>
    </location>
</feature>
<dbReference type="OrthoDB" id="3190888at2759"/>
<feature type="transmembrane region" description="Helical" evidence="2">
    <location>
        <begin position="328"/>
        <end position="349"/>
    </location>
</feature>
<feature type="transmembrane region" description="Helical" evidence="2">
    <location>
        <begin position="481"/>
        <end position="504"/>
    </location>
</feature>
<proteinExistence type="predicted"/>
<feature type="transmembrane region" description="Helical" evidence="2">
    <location>
        <begin position="369"/>
        <end position="387"/>
    </location>
</feature>
<dbReference type="EMBL" id="NHTK01006093">
    <property type="protein sequence ID" value="PPQ64158.1"/>
    <property type="molecule type" value="Genomic_DNA"/>
</dbReference>
<sequence>MPLSIPDTLGAASIGFSVSCVVFGVLTMQAFTYYQRYPEDKWPYKILVAALWALELLDQIFVGYSVYYYTVTHYGNVQVFLLDDVIWTLILQVVLGCFVGTLVKICFTLRVWMFSKRNVYITGFIVILILGQFGVAVLYSIRCFQLNKLVLASQLRLVASLSLGTGLVTDFAIAAALCYFLRRLRTGYRKSDTLVNTLTIYAVNTGALTGALSLLTLILYNARPDTFFFMASYFSLGKLYAISFICTLNTRKVIRGRGTDRQGSSANTSGNARNNTFMLVTPSNARAQRPDFTSHQNHLKSVEIGVHQEVSVIMDLENGDGGHSLPPVAVILLLETADQFFIGHLMYFYSIVNYANPRVLLEAKTTWSFILQLTFGAVVGTIVKVYLAFRVWRFSNRNWFITAFILLLSIGQLGKPINHLEPQITSVLIAKKMFSIRSCPRRTCYNFLCIHPFDVSMLTSTFRRSSFALPSVFAVHQLQTLGTISLATGVTTDFVIAVALCYYLNRLRTGLKTSDNLVNSLCRYAINTGVLTSGVSLTVLILYNVMPTSNLYFIATYFTLSKLYAISFMATLNTRRSVRGRGTDEQGEVSNNTNMFHLGTRMPSMGPNDLERWDKVDPPVQLQEQFYQQQLQYYGQQTLSEPSYSSYSPPNRKIQPL</sequence>
<protein>
    <recommendedName>
        <fullName evidence="3">DUF6534 domain-containing protein</fullName>
    </recommendedName>
</protein>
<evidence type="ECO:0000313" key="4">
    <source>
        <dbReference type="EMBL" id="PPQ64158.1"/>
    </source>
</evidence>
<evidence type="ECO:0000256" key="1">
    <source>
        <dbReference type="SAM" id="MobiDB-lite"/>
    </source>
</evidence>
<gene>
    <name evidence="4" type="ORF">CVT24_008793</name>
</gene>
<dbReference type="InterPro" id="IPR045339">
    <property type="entry name" value="DUF6534"/>
</dbReference>
<accession>A0A409VB51</accession>
<feature type="transmembrane region" description="Helical" evidence="2">
    <location>
        <begin position="226"/>
        <end position="248"/>
    </location>
</feature>
<feature type="domain" description="DUF6534" evidence="3">
    <location>
        <begin position="490"/>
        <end position="577"/>
    </location>
</feature>
<dbReference type="PANTHER" id="PTHR40465">
    <property type="entry name" value="CHROMOSOME 1, WHOLE GENOME SHOTGUN SEQUENCE"/>
    <property type="match status" value="1"/>
</dbReference>
<keyword evidence="2" id="KW-1133">Transmembrane helix</keyword>
<feature type="transmembrane region" description="Helical" evidence="2">
    <location>
        <begin position="161"/>
        <end position="181"/>
    </location>
</feature>
<evidence type="ECO:0000259" key="3">
    <source>
        <dbReference type="Pfam" id="PF20152"/>
    </source>
</evidence>
<dbReference type="PANTHER" id="PTHR40465:SF1">
    <property type="entry name" value="DUF6534 DOMAIN-CONTAINING PROTEIN"/>
    <property type="match status" value="1"/>
</dbReference>
<feature type="transmembrane region" description="Helical" evidence="2">
    <location>
        <begin position="86"/>
        <end position="107"/>
    </location>
</feature>
<dbReference type="AlphaFoldDB" id="A0A409VB51"/>
<comment type="caution">
    <text evidence="4">The sequence shown here is derived from an EMBL/GenBank/DDBJ whole genome shotgun (WGS) entry which is preliminary data.</text>
</comment>
<dbReference type="Pfam" id="PF20152">
    <property type="entry name" value="DUF6534"/>
    <property type="match status" value="2"/>
</dbReference>
<feature type="transmembrane region" description="Helical" evidence="2">
    <location>
        <begin position="119"/>
        <end position="141"/>
    </location>
</feature>
<organism evidence="4 5">
    <name type="scientific">Panaeolus cyanescens</name>
    <dbReference type="NCBI Taxonomy" id="181874"/>
    <lineage>
        <taxon>Eukaryota</taxon>
        <taxon>Fungi</taxon>
        <taxon>Dikarya</taxon>
        <taxon>Basidiomycota</taxon>
        <taxon>Agaricomycotina</taxon>
        <taxon>Agaricomycetes</taxon>
        <taxon>Agaricomycetidae</taxon>
        <taxon>Agaricales</taxon>
        <taxon>Agaricineae</taxon>
        <taxon>Galeropsidaceae</taxon>
        <taxon>Panaeolus</taxon>
    </lineage>
</organism>
<evidence type="ECO:0000313" key="5">
    <source>
        <dbReference type="Proteomes" id="UP000284842"/>
    </source>
</evidence>
<keyword evidence="2" id="KW-0472">Membrane</keyword>
<name>A0A409VB51_9AGAR</name>
<keyword evidence="5" id="KW-1185">Reference proteome</keyword>
<feature type="transmembrane region" description="Helical" evidence="2">
    <location>
        <begin position="399"/>
        <end position="417"/>
    </location>
</feature>
<reference evidence="4 5" key="1">
    <citation type="journal article" date="2018" name="Evol. Lett.">
        <title>Horizontal gene cluster transfer increased hallucinogenic mushroom diversity.</title>
        <authorList>
            <person name="Reynolds H.T."/>
            <person name="Vijayakumar V."/>
            <person name="Gluck-Thaler E."/>
            <person name="Korotkin H.B."/>
            <person name="Matheny P.B."/>
            <person name="Slot J.C."/>
        </authorList>
    </citation>
    <scope>NUCLEOTIDE SEQUENCE [LARGE SCALE GENOMIC DNA]</scope>
    <source>
        <strain evidence="4 5">2629</strain>
    </source>
</reference>